<dbReference type="Pfam" id="PF25999">
    <property type="entry name" value="SYNRG_C"/>
    <property type="match status" value="1"/>
</dbReference>
<evidence type="ECO:0000259" key="5">
    <source>
        <dbReference type="PROSITE" id="PS50031"/>
    </source>
</evidence>
<comment type="caution">
    <text evidence="6">The sequence shown here is derived from an EMBL/GenBank/DDBJ whole genome shotgun (WGS) entry which is preliminary data.</text>
</comment>
<keyword evidence="3" id="KW-0720">Serine protease</keyword>
<evidence type="ECO:0000256" key="1">
    <source>
        <dbReference type="ARBA" id="ARBA00022670"/>
    </source>
</evidence>
<evidence type="ECO:0000256" key="2">
    <source>
        <dbReference type="ARBA" id="ARBA00022801"/>
    </source>
</evidence>
<proteinExistence type="predicted"/>
<accession>A0A1V9X5X1</accession>
<dbReference type="GO" id="GO:0006508">
    <property type="term" value="P:proteolysis"/>
    <property type="evidence" value="ECO:0007669"/>
    <property type="project" value="UniProtKB-KW"/>
</dbReference>
<dbReference type="PROSITE" id="PS50031">
    <property type="entry name" value="EH"/>
    <property type="match status" value="1"/>
</dbReference>
<dbReference type="SUPFAM" id="SSF47473">
    <property type="entry name" value="EF-hand"/>
    <property type="match status" value="1"/>
</dbReference>
<dbReference type="InParanoid" id="A0A1V9X5X1"/>
<feature type="compositionally biased region" description="Polar residues" evidence="4">
    <location>
        <begin position="718"/>
        <end position="743"/>
    </location>
</feature>
<dbReference type="AlphaFoldDB" id="A0A1V9X5X1"/>
<keyword evidence="7" id="KW-1185">Reference proteome</keyword>
<feature type="region of interest" description="Disordered" evidence="4">
    <location>
        <begin position="468"/>
        <end position="489"/>
    </location>
</feature>
<dbReference type="OrthoDB" id="524326at2759"/>
<feature type="compositionally biased region" description="Polar residues" evidence="4">
    <location>
        <begin position="468"/>
        <end position="483"/>
    </location>
</feature>
<protein>
    <recommendedName>
        <fullName evidence="5">EH domain-containing protein</fullName>
    </recommendedName>
</protein>
<dbReference type="InterPro" id="IPR039656">
    <property type="entry name" value="SYNRG"/>
</dbReference>
<dbReference type="InterPro" id="IPR011992">
    <property type="entry name" value="EF-hand-dom_pair"/>
</dbReference>
<feature type="region of interest" description="Disordered" evidence="4">
    <location>
        <begin position="369"/>
        <end position="424"/>
    </location>
</feature>
<feature type="region of interest" description="Disordered" evidence="4">
    <location>
        <begin position="718"/>
        <end position="752"/>
    </location>
</feature>
<evidence type="ECO:0000313" key="7">
    <source>
        <dbReference type="Proteomes" id="UP000192247"/>
    </source>
</evidence>
<dbReference type="PANTHER" id="PTHR15463:SF2">
    <property type="entry name" value="SYNERGIN GAMMA"/>
    <property type="match status" value="1"/>
</dbReference>
<evidence type="ECO:0000256" key="4">
    <source>
        <dbReference type="SAM" id="MobiDB-lite"/>
    </source>
</evidence>
<feature type="compositionally biased region" description="Polar residues" evidence="4">
    <location>
        <begin position="672"/>
        <end position="685"/>
    </location>
</feature>
<dbReference type="InterPro" id="IPR000261">
    <property type="entry name" value="EH_dom"/>
</dbReference>
<evidence type="ECO:0000256" key="3">
    <source>
        <dbReference type="ARBA" id="ARBA00022825"/>
    </source>
</evidence>
<dbReference type="STRING" id="418985.A0A1V9X5X1"/>
<dbReference type="Gene3D" id="1.10.238.10">
    <property type="entry name" value="EF-hand"/>
    <property type="match status" value="1"/>
</dbReference>
<dbReference type="GO" id="GO:0030130">
    <property type="term" value="C:clathrin coat of trans-Golgi network vesicle"/>
    <property type="evidence" value="ECO:0007669"/>
    <property type="project" value="TreeGrafter"/>
</dbReference>
<feature type="region of interest" description="Disordered" evidence="4">
    <location>
        <begin position="670"/>
        <end position="697"/>
    </location>
</feature>
<name>A0A1V9X5X1_9ACAR</name>
<sequence length="996" mass="104933">MVRTVDPFGEKMDPLKTFEKRLLSGNLIDTSKIKTNRPAWLCPQGVPKLYHDLEAMVTMPLSHSTATSGTSAASPLDTGLVYKLLLASGLSQAVLASLWEQCSRTAPGVLLQHEFYQALALVAICQKGHPPNPALLVNIPQAPLPQFAIAGYPLPLIAPIISPETPVERMHPSIAGGVPTPLRGISLTNSAAAASSVASGDPALHNNSAIASSLDSSCLLNGDQPYMSIKNNWTVSGPSLPSQDDNVATSHLPIVGKTCTSRTTSSVSLNEKMTSAFKQDEKVVDDDDDDFGEFVDFQSAPAGETQQVLPPAARTVDTCKPPVTAPSPVDERLASKSVASYATSALNGSSLLSSDLLTFNSIANGKLTDSMADPFVTDADNSSETSKHGNHHREPQENSGFVSLPKAKSASQTKTTASYPSPAPPTLFPSVLPSLFDSISVQMTEAVQPPTEPNAWLHFPLTSETTALDGQQRQAKKPVQTSEKPPEVQAYSSAINAQSADAKGRAASTDDDFGEFSDFQSAPSVDPGLCAMSIEVNSRPVTEQHLAPNTTDRYSAFRALEPDPSESNVDDGDNTLTMNELHLTNSGPCGVAPTNNSAPAAGLGPPKVDILALMKLPTVPAVSLDDDLSILDSLAISADVEGHSGSALEQLQDIDLGFAVVNGPLSNVDAGISSTPVSPSKSVASGGSIGEPRGDGRLSLFNGRANYSECGSLSSFELGPNTESNGSSPTKGSLLSLELNSPKMTPPEEAADDDDALEWTVNGAPGPGAGAAAPSGFGIDIPPENTKSPDEFCWAQPPMFPPPDPTTDLNKPSAALQDLTEIYLQNYPDTVVQQGRKHLTKEQVAENWVRLLGKVAAVLDTATHILGSDHSVLAEVLATPKGQGYVSSLLEVYNVSQQIKKAATLFGVEGIAGPMEHVEDAWRRQLDDLTVGLGLSVICLDHLRSPLQSSLDTCAVCLLPLALRPRLLFGDHAYHATCANFWANVLAEGLPCLKLD</sequence>
<organism evidence="6 7">
    <name type="scientific">Tropilaelaps mercedesae</name>
    <dbReference type="NCBI Taxonomy" id="418985"/>
    <lineage>
        <taxon>Eukaryota</taxon>
        <taxon>Metazoa</taxon>
        <taxon>Ecdysozoa</taxon>
        <taxon>Arthropoda</taxon>
        <taxon>Chelicerata</taxon>
        <taxon>Arachnida</taxon>
        <taxon>Acari</taxon>
        <taxon>Parasitiformes</taxon>
        <taxon>Mesostigmata</taxon>
        <taxon>Gamasina</taxon>
        <taxon>Dermanyssoidea</taxon>
        <taxon>Laelapidae</taxon>
        <taxon>Tropilaelaps</taxon>
    </lineage>
</organism>
<dbReference type="InterPro" id="IPR059024">
    <property type="entry name" value="SYNRG_C"/>
</dbReference>
<gene>
    <name evidence="6" type="ORF">BIW11_01958</name>
</gene>
<keyword evidence="2" id="KW-0378">Hydrolase</keyword>
<keyword evidence="1" id="KW-0645">Protease</keyword>
<dbReference type="GO" id="GO:0008236">
    <property type="term" value="F:serine-type peptidase activity"/>
    <property type="evidence" value="ECO:0007669"/>
    <property type="project" value="UniProtKB-KW"/>
</dbReference>
<dbReference type="EMBL" id="MNPL01023331">
    <property type="protein sequence ID" value="OQR68781.1"/>
    <property type="molecule type" value="Genomic_DNA"/>
</dbReference>
<dbReference type="InterPro" id="IPR023828">
    <property type="entry name" value="Peptidase_S8_Ser-AS"/>
</dbReference>
<dbReference type="PANTHER" id="PTHR15463">
    <property type="entry name" value="AP1 GAMMA SUBUNIT BINDING PROTEIN 1"/>
    <property type="match status" value="1"/>
</dbReference>
<evidence type="ECO:0000313" key="6">
    <source>
        <dbReference type="EMBL" id="OQR68781.1"/>
    </source>
</evidence>
<feature type="domain" description="EH" evidence="5">
    <location>
        <begin position="84"/>
        <end position="136"/>
    </location>
</feature>
<dbReference type="Proteomes" id="UP000192247">
    <property type="component" value="Unassembled WGS sequence"/>
</dbReference>
<dbReference type="PROSITE" id="PS00138">
    <property type="entry name" value="SUBTILASE_SER"/>
    <property type="match status" value="1"/>
</dbReference>
<reference evidence="6 7" key="1">
    <citation type="journal article" date="2017" name="Gigascience">
        <title>Draft genome of the honey bee ectoparasitic mite, Tropilaelaps mercedesae, is shaped by the parasitic life history.</title>
        <authorList>
            <person name="Dong X."/>
            <person name="Armstrong S.D."/>
            <person name="Xia D."/>
            <person name="Makepeace B.L."/>
            <person name="Darby A.C."/>
            <person name="Kadowaki T."/>
        </authorList>
    </citation>
    <scope>NUCLEOTIDE SEQUENCE [LARGE SCALE GENOMIC DNA]</scope>
    <source>
        <strain evidence="6">Wuxi-XJTLU</strain>
    </source>
</reference>